<reference evidence="1" key="1">
    <citation type="journal article" date="2015" name="Nature">
        <title>Complex archaea that bridge the gap between prokaryotes and eukaryotes.</title>
        <authorList>
            <person name="Spang A."/>
            <person name="Saw J.H."/>
            <person name="Jorgensen S.L."/>
            <person name="Zaremba-Niedzwiedzka K."/>
            <person name="Martijn J."/>
            <person name="Lind A.E."/>
            <person name="van Eijk R."/>
            <person name="Schleper C."/>
            <person name="Guy L."/>
            <person name="Ettema T.J."/>
        </authorList>
    </citation>
    <scope>NUCLEOTIDE SEQUENCE</scope>
</reference>
<proteinExistence type="predicted"/>
<evidence type="ECO:0000313" key="1">
    <source>
        <dbReference type="EMBL" id="KKL51483.1"/>
    </source>
</evidence>
<accession>A0A0F9CQ37</accession>
<name>A0A0F9CQ37_9ZZZZ</name>
<dbReference type="AlphaFoldDB" id="A0A0F9CQ37"/>
<comment type="caution">
    <text evidence="1">The sequence shown here is derived from an EMBL/GenBank/DDBJ whole genome shotgun (WGS) entry which is preliminary data.</text>
</comment>
<organism evidence="1">
    <name type="scientific">marine sediment metagenome</name>
    <dbReference type="NCBI Taxonomy" id="412755"/>
    <lineage>
        <taxon>unclassified sequences</taxon>
        <taxon>metagenomes</taxon>
        <taxon>ecological metagenomes</taxon>
    </lineage>
</organism>
<dbReference type="EMBL" id="LAZR01032233">
    <property type="protein sequence ID" value="KKL51483.1"/>
    <property type="molecule type" value="Genomic_DNA"/>
</dbReference>
<sequence>MTDLSALERELVEVLQDIVYWDRPSPGRKAKSWSQLMATARAVIAKTTKR</sequence>
<gene>
    <name evidence="1" type="ORF">LCGC14_2295030</name>
</gene>
<protein>
    <submittedName>
        <fullName evidence="1">Uncharacterized protein</fullName>
    </submittedName>
</protein>